<feature type="domain" description="Molybdopterin oxidoreductase" evidence="7">
    <location>
        <begin position="87"/>
        <end position="546"/>
    </location>
</feature>
<dbReference type="RefSeq" id="WP_132474275.1">
    <property type="nucleotide sequence ID" value="NZ_JBEBWM010000014.1"/>
</dbReference>
<dbReference type="PROSITE" id="PS51318">
    <property type="entry name" value="TAT"/>
    <property type="match status" value="1"/>
</dbReference>
<evidence type="ECO:0000256" key="1">
    <source>
        <dbReference type="ARBA" id="ARBA00001942"/>
    </source>
</evidence>
<dbReference type="GO" id="GO:0030288">
    <property type="term" value="C:outer membrane-bounded periplasmic space"/>
    <property type="evidence" value="ECO:0007669"/>
    <property type="project" value="TreeGrafter"/>
</dbReference>
<gene>
    <name evidence="10" type="ORF">EV686_102325</name>
</gene>
<dbReference type="InterPro" id="IPR050612">
    <property type="entry name" value="Prok_Mopterin_Oxidored"/>
</dbReference>
<dbReference type="PANTHER" id="PTHR43742:SF10">
    <property type="entry name" value="TRIMETHYLAMINE-N-OXIDE REDUCTASE 2"/>
    <property type="match status" value="1"/>
</dbReference>
<evidence type="ECO:0000256" key="3">
    <source>
        <dbReference type="ARBA" id="ARBA00022505"/>
    </source>
</evidence>
<keyword evidence="6" id="KW-0560">Oxidoreductase</keyword>
<name>A0A4R3VD63_9BURK</name>
<evidence type="ECO:0000256" key="4">
    <source>
        <dbReference type="ARBA" id="ARBA00022723"/>
    </source>
</evidence>
<sequence>MTMITRRGFLKTTIATAVAGSSLRVFSPSEAFGADTVLIPHASHYGPFKAVVQNGVLVGVQPLKNYDAMPTEMLLDGVVSRTYHPTRVKYPMVRRSYLENPRGDTRPELRGKDPFVRVSWDEALALTADAILRTIEEHGNEAIFSSSYGGWSHAGSFRPQVLQGRLFGLIGGHSVTTGDYSAGASQVSLPHIIGDMEVYSPQSAWETVMKHTEVFVLIGCDPWKNNRIEFTVPDHQMYPLWKKIRAAGVKFISINPQYTTTDEALDADWVKIVPNTDTALFLAMAYHVYTTGRHDQKYLDKYTVGFDKFLPYLLGKDADGTPPKTPEWAASITGIPAEKIRELAELFASRRTQFAGAWSLQRAHHGEMSHWAIIALASMLGKIGKPGEGVGFSWHYGGGGMPVSGKRGPVGLSQGRNPVKTRCPASRISEMLLNPGKEYTRDGSTMKYPDVHMIYNAGNNFVSHQQDTNELLRAMNAKVHTVVNQDPWWCASSRYADIVLPANTTLERNDISSGGTYSMDKVYALRQVIEPYGESLDDYEIFRRLGGMLGVEFGFTEGKTMMDWIKEAYANTDTEISFEEFWETGVADMSVPDEAREWVRHGDFYTDPQANPLHTQSGKIELYCEAFARFKMNECPPIPKFLEPAEYLGNAKPGQVHVVSPHPYMRLHSQMANASINKILNIQDREFALISVEDAKERGVSDGDLIEVYNDRGALIVGARVSDKIMKGVISIFEGAWISKDSKGRCNSGAINVLTTSVASSDLSQANSANTCLAYFRKCEDAEGPNRAYEPPRIDERETVSYQTDIAALTLEDRAFKARSAATEEMLPGEKLFYQRCTLCHVAREPSDHTVLQWYGITESMFPRAGLTDEERKLVMEFLEANAKDAAVK</sequence>
<keyword evidence="3" id="KW-0500">Molybdenum</keyword>
<dbReference type="PANTHER" id="PTHR43742">
    <property type="entry name" value="TRIMETHYLAMINE-N-OXIDE REDUCTASE"/>
    <property type="match status" value="1"/>
</dbReference>
<dbReference type="GO" id="GO:0009055">
    <property type="term" value="F:electron transfer activity"/>
    <property type="evidence" value="ECO:0007669"/>
    <property type="project" value="InterPro"/>
</dbReference>
<dbReference type="Proteomes" id="UP000294692">
    <property type="component" value="Unassembled WGS sequence"/>
</dbReference>
<dbReference type="GO" id="GO:0016491">
    <property type="term" value="F:oxidoreductase activity"/>
    <property type="evidence" value="ECO:0007669"/>
    <property type="project" value="UniProtKB-KW"/>
</dbReference>
<evidence type="ECO:0000259" key="8">
    <source>
        <dbReference type="Pfam" id="PF01568"/>
    </source>
</evidence>
<evidence type="ECO:0000259" key="7">
    <source>
        <dbReference type="Pfam" id="PF00384"/>
    </source>
</evidence>
<dbReference type="Pfam" id="PF18364">
    <property type="entry name" value="Molybdopterin_N"/>
    <property type="match status" value="1"/>
</dbReference>
<dbReference type="AlphaFoldDB" id="A0A4R3VD63"/>
<proteinExistence type="inferred from homology"/>
<evidence type="ECO:0000256" key="2">
    <source>
        <dbReference type="ARBA" id="ARBA00010312"/>
    </source>
</evidence>
<feature type="domain" description="Molybdopterin dinucleotide-binding" evidence="8">
    <location>
        <begin position="657"/>
        <end position="772"/>
    </location>
</feature>
<dbReference type="EMBL" id="SMBX01000002">
    <property type="protein sequence ID" value="TCV01612.1"/>
    <property type="molecule type" value="Genomic_DNA"/>
</dbReference>
<dbReference type="InterPro" id="IPR009010">
    <property type="entry name" value="Asp_de-COase-like_dom_sf"/>
</dbReference>
<evidence type="ECO:0000259" key="9">
    <source>
        <dbReference type="Pfam" id="PF18364"/>
    </source>
</evidence>
<feature type="domain" description="Molybdopterin oxidoreductase N-terminal" evidence="9">
    <location>
        <begin position="41"/>
        <end position="83"/>
    </location>
</feature>
<organism evidence="10 11">
    <name type="scientific">Paracandidimonas soli</name>
    <dbReference type="NCBI Taxonomy" id="1917182"/>
    <lineage>
        <taxon>Bacteria</taxon>
        <taxon>Pseudomonadati</taxon>
        <taxon>Pseudomonadota</taxon>
        <taxon>Betaproteobacteria</taxon>
        <taxon>Burkholderiales</taxon>
        <taxon>Alcaligenaceae</taxon>
        <taxon>Paracandidimonas</taxon>
    </lineage>
</organism>
<dbReference type="InterPro" id="IPR036909">
    <property type="entry name" value="Cyt_c-like_dom_sf"/>
</dbReference>
<comment type="cofactor">
    <cofactor evidence="1">
        <name>Mo-bis(molybdopterin guanine dinucleotide)</name>
        <dbReference type="ChEBI" id="CHEBI:60539"/>
    </cofactor>
</comment>
<evidence type="ECO:0000256" key="6">
    <source>
        <dbReference type="ARBA" id="ARBA00023002"/>
    </source>
</evidence>
<keyword evidence="4" id="KW-0479">Metal-binding</keyword>
<dbReference type="Pfam" id="PF01568">
    <property type="entry name" value="Molydop_binding"/>
    <property type="match status" value="1"/>
</dbReference>
<dbReference type="InterPro" id="IPR006657">
    <property type="entry name" value="MoPterin_dinucl-bd_dom"/>
</dbReference>
<evidence type="ECO:0000313" key="10">
    <source>
        <dbReference type="EMBL" id="TCV01612.1"/>
    </source>
</evidence>
<comment type="similarity">
    <text evidence="2">Belongs to the prokaryotic molybdopterin-containing oxidoreductase family.</text>
</comment>
<dbReference type="Pfam" id="PF00384">
    <property type="entry name" value="Molybdopterin"/>
    <property type="match status" value="1"/>
</dbReference>
<dbReference type="GO" id="GO:0009061">
    <property type="term" value="P:anaerobic respiration"/>
    <property type="evidence" value="ECO:0007669"/>
    <property type="project" value="TreeGrafter"/>
</dbReference>
<dbReference type="GO" id="GO:0030151">
    <property type="term" value="F:molybdenum ion binding"/>
    <property type="evidence" value="ECO:0007669"/>
    <property type="project" value="TreeGrafter"/>
</dbReference>
<dbReference type="Gene3D" id="3.40.50.740">
    <property type="match status" value="1"/>
</dbReference>
<dbReference type="Gene3D" id="3.90.55.10">
    <property type="entry name" value="Dimethylsulfoxide Reductase, domain 3"/>
    <property type="match status" value="1"/>
</dbReference>
<dbReference type="InterPro" id="IPR006656">
    <property type="entry name" value="Mopterin_OxRdtase"/>
</dbReference>
<reference evidence="10 11" key="1">
    <citation type="submission" date="2019-03" db="EMBL/GenBank/DDBJ databases">
        <title>Genomic Encyclopedia of Type Strains, Phase IV (KMG-IV): sequencing the most valuable type-strain genomes for metagenomic binning, comparative biology and taxonomic classification.</title>
        <authorList>
            <person name="Goeker M."/>
        </authorList>
    </citation>
    <scope>NUCLEOTIDE SEQUENCE [LARGE SCALE GENOMIC DNA]</scope>
    <source>
        <strain evidence="10 11">DSM 100048</strain>
    </source>
</reference>
<dbReference type="Gene3D" id="2.40.40.20">
    <property type="match status" value="1"/>
</dbReference>
<evidence type="ECO:0000256" key="5">
    <source>
        <dbReference type="ARBA" id="ARBA00022729"/>
    </source>
</evidence>
<dbReference type="SUPFAM" id="SSF53706">
    <property type="entry name" value="Formate dehydrogenase/DMSO reductase, domains 1-3"/>
    <property type="match status" value="1"/>
</dbReference>
<keyword evidence="11" id="KW-1185">Reference proteome</keyword>
<protein>
    <submittedName>
        <fullName evidence="10">Trimethylamine-N-oxide reductase (Cytochrome c)</fullName>
    </submittedName>
</protein>
<evidence type="ECO:0000313" key="11">
    <source>
        <dbReference type="Proteomes" id="UP000294692"/>
    </source>
</evidence>
<dbReference type="GO" id="GO:0020037">
    <property type="term" value="F:heme binding"/>
    <property type="evidence" value="ECO:0007669"/>
    <property type="project" value="InterPro"/>
</dbReference>
<accession>A0A4R3VD63</accession>
<comment type="caution">
    <text evidence="10">The sequence shown here is derived from an EMBL/GenBank/DDBJ whole genome shotgun (WGS) entry which is preliminary data.</text>
</comment>
<keyword evidence="5" id="KW-0732">Signal</keyword>
<dbReference type="SUPFAM" id="SSF46626">
    <property type="entry name" value="Cytochrome c"/>
    <property type="match status" value="1"/>
</dbReference>
<dbReference type="Gene3D" id="3.40.228.10">
    <property type="entry name" value="Dimethylsulfoxide Reductase, domain 2"/>
    <property type="match status" value="1"/>
</dbReference>
<dbReference type="InterPro" id="IPR006311">
    <property type="entry name" value="TAT_signal"/>
</dbReference>
<dbReference type="GO" id="GO:0043546">
    <property type="term" value="F:molybdopterin cofactor binding"/>
    <property type="evidence" value="ECO:0007669"/>
    <property type="project" value="InterPro"/>
</dbReference>
<dbReference type="OrthoDB" id="9815647at2"/>
<dbReference type="SUPFAM" id="SSF50692">
    <property type="entry name" value="ADC-like"/>
    <property type="match status" value="1"/>
</dbReference>
<dbReference type="InterPro" id="IPR041460">
    <property type="entry name" value="Molybdopterin_N"/>
</dbReference>